<dbReference type="InterPro" id="IPR014729">
    <property type="entry name" value="Rossmann-like_a/b/a_fold"/>
</dbReference>
<accession>A0A2T2XF41</accession>
<proteinExistence type="inferred from homology"/>
<dbReference type="Gene3D" id="3.40.50.620">
    <property type="entry name" value="HUPs"/>
    <property type="match status" value="1"/>
</dbReference>
<reference evidence="3 4" key="1">
    <citation type="journal article" date="2014" name="BMC Genomics">
        <title>Comparison of environmental and isolate Sulfobacillus genomes reveals diverse carbon, sulfur, nitrogen, and hydrogen metabolisms.</title>
        <authorList>
            <person name="Justice N.B."/>
            <person name="Norman A."/>
            <person name="Brown C.T."/>
            <person name="Singh A."/>
            <person name="Thomas B.C."/>
            <person name="Banfield J.F."/>
        </authorList>
    </citation>
    <scope>NUCLEOTIDE SEQUENCE [LARGE SCALE GENOMIC DNA]</scope>
    <source>
        <strain evidence="3">AMDSBA4</strain>
    </source>
</reference>
<gene>
    <name evidence="3" type="ORF">C7B46_11400</name>
</gene>
<dbReference type="Proteomes" id="UP000242972">
    <property type="component" value="Unassembled WGS sequence"/>
</dbReference>
<evidence type="ECO:0000259" key="2">
    <source>
        <dbReference type="Pfam" id="PF00582"/>
    </source>
</evidence>
<evidence type="ECO:0000313" key="4">
    <source>
        <dbReference type="Proteomes" id="UP000242972"/>
    </source>
</evidence>
<dbReference type="CDD" id="cd00293">
    <property type="entry name" value="USP-like"/>
    <property type="match status" value="1"/>
</dbReference>
<dbReference type="EMBL" id="PXYW01000027">
    <property type="protein sequence ID" value="PSR33087.1"/>
    <property type="molecule type" value="Genomic_DNA"/>
</dbReference>
<protein>
    <recommendedName>
        <fullName evidence="2">UspA domain-containing protein</fullName>
    </recommendedName>
</protein>
<dbReference type="Pfam" id="PF00582">
    <property type="entry name" value="Usp"/>
    <property type="match status" value="1"/>
</dbReference>
<dbReference type="SUPFAM" id="SSF52402">
    <property type="entry name" value="Adenine nucleotide alpha hydrolases-like"/>
    <property type="match status" value="1"/>
</dbReference>
<comment type="similarity">
    <text evidence="1">Belongs to the universal stress protein A family.</text>
</comment>
<dbReference type="PANTHER" id="PTHR31964:SF113">
    <property type="entry name" value="USPA DOMAIN-CONTAINING PROTEIN"/>
    <property type="match status" value="1"/>
</dbReference>
<feature type="domain" description="UspA" evidence="2">
    <location>
        <begin position="1"/>
        <end position="153"/>
    </location>
</feature>
<dbReference type="InterPro" id="IPR006015">
    <property type="entry name" value="Universal_stress_UspA"/>
</dbReference>
<dbReference type="PRINTS" id="PR01438">
    <property type="entry name" value="UNVRSLSTRESS"/>
</dbReference>
<dbReference type="InterPro" id="IPR006016">
    <property type="entry name" value="UspA"/>
</dbReference>
<evidence type="ECO:0000313" key="3">
    <source>
        <dbReference type="EMBL" id="PSR33087.1"/>
    </source>
</evidence>
<name>A0A2T2XF41_9FIRM</name>
<dbReference type="AlphaFoldDB" id="A0A2T2XF41"/>
<sequence>MLSRVVVAVDGSDASWEALAYALRIVEPGGSLAMVDVKDLMGFFQATAGVSYNMSIGVDVSEYVKEWDMAADGVKAEALDKTKDFPGHVEWHVVESTDGKGGPAEALDSFARTWNAEAIVVGRHHGSTLMEGMFGSFPRWLVTHSHFPTTVVPVGTK</sequence>
<evidence type="ECO:0000256" key="1">
    <source>
        <dbReference type="ARBA" id="ARBA00008791"/>
    </source>
</evidence>
<dbReference type="PANTHER" id="PTHR31964">
    <property type="entry name" value="ADENINE NUCLEOTIDE ALPHA HYDROLASES-LIKE SUPERFAMILY PROTEIN"/>
    <property type="match status" value="1"/>
</dbReference>
<organism evidence="3 4">
    <name type="scientific">Sulfobacillus benefaciens</name>
    <dbReference type="NCBI Taxonomy" id="453960"/>
    <lineage>
        <taxon>Bacteria</taxon>
        <taxon>Bacillati</taxon>
        <taxon>Bacillota</taxon>
        <taxon>Clostridia</taxon>
        <taxon>Eubacteriales</taxon>
        <taxon>Clostridiales Family XVII. Incertae Sedis</taxon>
        <taxon>Sulfobacillus</taxon>
    </lineage>
</organism>
<comment type="caution">
    <text evidence="3">The sequence shown here is derived from an EMBL/GenBank/DDBJ whole genome shotgun (WGS) entry which is preliminary data.</text>
</comment>